<dbReference type="EMBL" id="AQQW01000005">
    <property type="protein sequence ID" value="ETW12893.1"/>
    <property type="molecule type" value="Genomic_DNA"/>
</dbReference>
<evidence type="ECO:0000313" key="9">
    <source>
        <dbReference type="EMBL" id="ETW12893.1"/>
    </source>
</evidence>
<dbReference type="InterPro" id="IPR001254">
    <property type="entry name" value="Trypsin_dom"/>
</dbReference>
<dbReference type="Proteomes" id="UP000019063">
    <property type="component" value="Unassembled WGS sequence"/>
</dbReference>
<dbReference type="EC" id="3.4.21.-" evidence="6"/>
<evidence type="ECO:0000256" key="2">
    <source>
        <dbReference type="ARBA" id="ARBA00022670"/>
    </source>
</evidence>
<dbReference type="PROSITE" id="PS00134">
    <property type="entry name" value="TRYPSIN_HIS"/>
    <property type="match status" value="1"/>
</dbReference>
<dbReference type="PANTHER" id="PTHR15462">
    <property type="entry name" value="SERINE PROTEASE"/>
    <property type="match status" value="1"/>
</dbReference>
<evidence type="ECO:0000259" key="8">
    <source>
        <dbReference type="PROSITE" id="PS50240"/>
    </source>
</evidence>
<reference evidence="9 10" key="1">
    <citation type="journal article" date="2014" name="Antonie Van Leeuwenhoek">
        <title>Roseivivax atlanticus sp. nov., isolated from surface seawater of the Atlantic Ocean.</title>
        <authorList>
            <person name="Li G."/>
            <person name="Lai Q."/>
            <person name="Liu X."/>
            <person name="Sun F."/>
            <person name="Shao Z."/>
        </authorList>
    </citation>
    <scope>NUCLEOTIDE SEQUENCE [LARGE SCALE GENOMIC DNA]</scope>
    <source>
        <strain evidence="9 10">22II-s10s</strain>
    </source>
</reference>
<protein>
    <recommendedName>
        <fullName evidence="6">Serine protease</fullName>
        <ecNumber evidence="6">3.4.21.-</ecNumber>
    </recommendedName>
</protein>
<dbReference type="PRINTS" id="PR00839">
    <property type="entry name" value="V8PROTEASE"/>
</dbReference>
<keyword evidence="3 6" id="KW-0732">Signal</keyword>
<dbReference type="Gene3D" id="2.40.10.10">
    <property type="entry name" value="Trypsin-like serine proteases"/>
    <property type="match status" value="2"/>
</dbReference>
<dbReference type="RefSeq" id="WP_051487679.1">
    <property type="nucleotide sequence ID" value="NZ_AQQW01000005.1"/>
</dbReference>
<evidence type="ECO:0000256" key="5">
    <source>
        <dbReference type="ARBA" id="ARBA00022825"/>
    </source>
</evidence>
<feature type="region of interest" description="Disordered" evidence="7">
    <location>
        <begin position="237"/>
        <end position="269"/>
    </location>
</feature>
<feature type="signal peptide" evidence="6">
    <location>
        <begin position="1"/>
        <end position="19"/>
    </location>
</feature>
<keyword evidence="5 6" id="KW-0720">Serine protease</keyword>
<dbReference type="InterPro" id="IPR008256">
    <property type="entry name" value="Peptidase_S1B"/>
</dbReference>
<dbReference type="STRING" id="1379903.ATO8_10128"/>
<evidence type="ECO:0000256" key="4">
    <source>
        <dbReference type="ARBA" id="ARBA00022801"/>
    </source>
</evidence>
<dbReference type="GO" id="GO:0004252">
    <property type="term" value="F:serine-type endopeptidase activity"/>
    <property type="evidence" value="ECO:0007669"/>
    <property type="project" value="InterPro"/>
</dbReference>
<organism evidence="9 10">
    <name type="scientific">Roseivivax marinus</name>
    <dbReference type="NCBI Taxonomy" id="1379903"/>
    <lineage>
        <taxon>Bacteria</taxon>
        <taxon>Pseudomonadati</taxon>
        <taxon>Pseudomonadota</taxon>
        <taxon>Alphaproteobacteria</taxon>
        <taxon>Rhodobacterales</taxon>
        <taxon>Roseobacteraceae</taxon>
        <taxon>Roseivivax</taxon>
    </lineage>
</organism>
<sequence>MIRAALLALTCLTTGTAVAAQTPGALSSLDRRDLLLGWEAVGRLDGPHGSCTGTLIAADIVLTAAHCVDGVADPASLRFGVGLSGGRALAERVISGIFLDDDYGGLENGRLPLHRVPADIALVTLARPVSPAEARPFRVASPGPVPDVVTVVSYGRGRNDAPSRQSACEVTGRYRSGVLRFDCDVTFGSSGAPVFMRQNGRLRIAALVSSGGDGAAYGPPLADRVGPLLARVRTEAARPVPGPGARTVRPGDRPGTGASGARFIRADRS</sequence>
<comment type="caution">
    <text evidence="9">The sequence shown here is derived from an EMBL/GenBank/DDBJ whole genome shotgun (WGS) entry which is preliminary data.</text>
</comment>
<dbReference type="InterPro" id="IPR018114">
    <property type="entry name" value="TRYPSIN_HIS"/>
</dbReference>
<accession>W4HKG9</accession>
<dbReference type="InterPro" id="IPR043504">
    <property type="entry name" value="Peptidase_S1_PA_chymotrypsin"/>
</dbReference>
<evidence type="ECO:0000313" key="10">
    <source>
        <dbReference type="Proteomes" id="UP000019063"/>
    </source>
</evidence>
<name>W4HKG9_9RHOB</name>
<evidence type="ECO:0000256" key="6">
    <source>
        <dbReference type="RuleBase" id="RU004296"/>
    </source>
</evidence>
<dbReference type="SMART" id="SM00020">
    <property type="entry name" value="Tryp_SPc"/>
    <property type="match status" value="1"/>
</dbReference>
<gene>
    <name evidence="9" type="ORF">ATO8_10128</name>
</gene>
<dbReference type="InterPro" id="IPR009003">
    <property type="entry name" value="Peptidase_S1_PA"/>
</dbReference>
<dbReference type="SUPFAM" id="SSF50494">
    <property type="entry name" value="Trypsin-like serine proteases"/>
    <property type="match status" value="1"/>
</dbReference>
<dbReference type="PANTHER" id="PTHR15462:SF8">
    <property type="entry name" value="SERINE PROTEASE"/>
    <property type="match status" value="1"/>
</dbReference>
<dbReference type="PATRIC" id="fig|1317118.6.peg.2088"/>
<dbReference type="GO" id="GO:0006508">
    <property type="term" value="P:proteolysis"/>
    <property type="evidence" value="ECO:0007669"/>
    <property type="project" value="UniProtKB-KW"/>
</dbReference>
<dbReference type="PROSITE" id="PS50240">
    <property type="entry name" value="TRYPSIN_DOM"/>
    <property type="match status" value="1"/>
</dbReference>
<comment type="similarity">
    <text evidence="1 6">Belongs to the peptidase S1B family.</text>
</comment>
<evidence type="ECO:0000256" key="3">
    <source>
        <dbReference type="ARBA" id="ARBA00022729"/>
    </source>
</evidence>
<keyword evidence="10" id="KW-1185">Reference proteome</keyword>
<proteinExistence type="inferred from homology"/>
<evidence type="ECO:0000256" key="1">
    <source>
        <dbReference type="ARBA" id="ARBA00008764"/>
    </source>
</evidence>
<keyword evidence="2 6" id="KW-0645">Protease</keyword>
<dbReference type="AlphaFoldDB" id="W4HKG9"/>
<dbReference type="eggNOG" id="COG3591">
    <property type="taxonomic scope" value="Bacteria"/>
</dbReference>
<dbReference type="Pfam" id="PF13365">
    <property type="entry name" value="Trypsin_2"/>
    <property type="match status" value="1"/>
</dbReference>
<feature type="domain" description="Peptidase S1" evidence="8">
    <location>
        <begin position="12"/>
        <end position="237"/>
    </location>
</feature>
<feature type="chain" id="PRO_5006994337" description="Serine protease" evidence="6">
    <location>
        <begin position="20"/>
        <end position="269"/>
    </location>
</feature>
<keyword evidence="4 6" id="KW-0378">Hydrolase</keyword>
<evidence type="ECO:0000256" key="7">
    <source>
        <dbReference type="SAM" id="MobiDB-lite"/>
    </source>
</evidence>
<dbReference type="InterPro" id="IPR050966">
    <property type="entry name" value="Glutamyl_endopeptidase"/>
</dbReference>